<feature type="transmembrane region" description="Helical" evidence="7">
    <location>
        <begin position="300"/>
        <end position="325"/>
    </location>
</feature>
<dbReference type="SUPFAM" id="SSF103473">
    <property type="entry name" value="MFS general substrate transporter"/>
    <property type="match status" value="1"/>
</dbReference>
<feature type="transmembrane region" description="Helical" evidence="7">
    <location>
        <begin position="436"/>
        <end position="456"/>
    </location>
</feature>
<keyword evidence="3 7" id="KW-0812">Transmembrane</keyword>
<evidence type="ECO:0000256" key="3">
    <source>
        <dbReference type="ARBA" id="ARBA00022692"/>
    </source>
</evidence>
<feature type="transmembrane region" description="Helical" evidence="7">
    <location>
        <begin position="110"/>
        <end position="132"/>
    </location>
</feature>
<dbReference type="PANTHER" id="PTHR23504:SF15">
    <property type="entry name" value="MAJOR FACILITATOR SUPERFAMILY (MFS) PROFILE DOMAIN-CONTAINING PROTEIN"/>
    <property type="match status" value="1"/>
</dbReference>
<organism evidence="9 10">
    <name type="scientific">Clonostachys solani</name>
    <dbReference type="NCBI Taxonomy" id="160281"/>
    <lineage>
        <taxon>Eukaryota</taxon>
        <taxon>Fungi</taxon>
        <taxon>Dikarya</taxon>
        <taxon>Ascomycota</taxon>
        <taxon>Pezizomycotina</taxon>
        <taxon>Sordariomycetes</taxon>
        <taxon>Hypocreomycetidae</taxon>
        <taxon>Hypocreales</taxon>
        <taxon>Bionectriaceae</taxon>
        <taxon>Clonostachys</taxon>
    </lineage>
</organism>
<feature type="domain" description="Major facilitator superfamily (MFS) profile" evidence="8">
    <location>
        <begin position="15"/>
        <end position="460"/>
    </location>
</feature>
<dbReference type="Gene3D" id="1.20.1250.20">
    <property type="entry name" value="MFS general substrate transporter like domains"/>
    <property type="match status" value="1"/>
</dbReference>
<evidence type="ECO:0000313" key="10">
    <source>
        <dbReference type="Proteomes" id="UP000775872"/>
    </source>
</evidence>
<keyword evidence="5 7" id="KW-0472">Membrane</keyword>
<evidence type="ECO:0000256" key="1">
    <source>
        <dbReference type="ARBA" id="ARBA00004141"/>
    </source>
</evidence>
<feature type="transmembrane region" description="Helical" evidence="7">
    <location>
        <begin position="332"/>
        <end position="354"/>
    </location>
</feature>
<name>A0A9N9Z080_9HYPO</name>
<sequence>MAIGSHAKPDFPRTQLGILLACWLVEPLSMNSIIPYAFSMVKDIKPNAIDNEVAQILTLIFSAYPFAQFGTNLLWGRVSDSIGRRPVILIGLASTCVSMLGLGFSRSIPAVFVFRLVAGSLSGNIVIVRTVIGEIVHGRENKARAFVWNQTVYQVGSVLGPLVGGYLAQPCRQFPGMCDANSLLYTYPFALPNLALSAMAALSFTVAFFLVEESLEKPDDGKVMGGDDGETTALLSAQEPPRSPSFRGAMSSKVIHVVLSYALMALHTICFDQIFPVFMVTPRIASHPPFYLDGGLGFEASLAASLISAAGIVFVSLMITVFPVVDRWLGSLLCLQGSVMIYPIIYLLLPYLSVLPASPAWIPITGASAVLLAKVVAAVFSFNENSVLLSMAAPSRNTLGIVNGIGQTAAAGARALGPAVMGIFIGLGDRVGSRALGWWFLAAVATVGAVQGFWVVDEPDEPPNEGDSP</sequence>
<feature type="transmembrane region" description="Helical" evidence="7">
    <location>
        <begin position="254"/>
        <end position="280"/>
    </location>
</feature>
<dbReference type="OrthoDB" id="10262656at2759"/>
<dbReference type="Proteomes" id="UP000775872">
    <property type="component" value="Unassembled WGS sequence"/>
</dbReference>
<feature type="transmembrane region" description="Helical" evidence="7">
    <location>
        <begin position="152"/>
        <end position="169"/>
    </location>
</feature>
<comment type="caution">
    <text evidence="9">The sequence shown here is derived from an EMBL/GenBank/DDBJ whole genome shotgun (WGS) entry which is preliminary data.</text>
</comment>
<reference evidence="9 10" key="2">
    <citation type="submission" date="2021-10" db="EMBL/GenBank/DDBJ databases">
        <authorList>
            <person name="Piombo E."/>
        </authorList>
    </citation>
    <scope>NUCLEOTIDE SEQUENCE [LARGE SCALE GENOMIC DNA]</scope>
</reference>
<evidence type="ECO:0000256" key="2">
    <source>
        <dbReference type="ARBA" id="ARBA00022448"/>
    </source>
</evidence>
<evidence type="ECO:0000256" key="4">
    <source>
        <dbReference type="ARBA" id="ARBA00022989"/>
    </source>
</evidence>
<dbReference type="Pfam" id="PF07690">
    <property type="entry name" value="MFS_1"/>
    <property type="match status" value="1"/>
</dbReference>
<dbReference type="PROSITE" id="PS50850">
    <property type="entry name" value="MFS"/>
    <property type="match status" value="1"/>
</dbReference>
<accession>A0A9N9Z080</accession>
<evidence type="ECO:0000256" key="7">
    <source>
        <dbReference type="SAM" id="Phobius"/>
    </source>
</evidence>
<reference evidence="10" key="1">
    <citation type="submission" date="2019-06" db="EMBL/GenBank/DDBJ databases">
        <authorList>
            <person name="Broberg M."/>
        </authorList>
    </citation>
    <scope>NUCLEOTIDE SEQUENCE [LARGE SCALE GENOMIC DNA]</scope>
</reference>
<evidence type="ECO:0000256" key="6">
    <source>
        <dbReference type="SAM" id="MobiDB-lite"/>
    </source>
</evidence>
<evidence type="ECO:0000259" key="8">
    <source>
        <dbReference type="PROSITE" id="PS50850"/>
    </source>
</evidence>
<evidence type="ECO:0000313" key="9">
    <source>
        <dbReference type="EMBL" id="CAH0046683.1"/>
    </source>
</evidence>
<dbReference type="GO" id="GO:0016020">
    <property type="term" value="C:membrane"/>
    <property type="evidence" value="ECO:0007669"/>
    <property type="project" value="UniProtKB-SubCell"/>
</dbReference>
<keyword evidence="2" id="KW-0813">Transport</keyword>
<dbReference type="EMBL" id="CABFOC020000015">
    <property type="protein sequence ID" value="CAH0046683.1"/>
    <property type="molecule type" value="Genomic_DNA"/>
</dbReference>
<feature type="transmembrane region" description="Helical" evidence="7">
    <location>
        <begin position="360"/>
        <end position="382"/>
    </location>
</feature>
<dbReference type="InterPro" id="IPR036259">
    <property type="entry name" value="MFS_trans_sf"/>
</dbReference>
<gene>
    <name evidence="9" type="ORF">CSOL1703_00012918</name>
</gene>
<dbReference type="AlphaFoldDB" id="A0A9N9Z080"/>
<proteinExistence type="predicted"/>
<feature type="region of interest" description="Disordered" evidence="6">
    <location>
        <begin position="220"/>
        <end position="245"/>
    </location>
</feature>
<feature type="transmembrane region" description="Helical" evidence="7">
    <location>
        <begin position="53"/>
        <end position="75"/>
    </location>
</feature>
<dbReference type="PANTHER" id="PTHR23504">
    <property type="entry name" value="MAJOR FACILITATOR SUPERFAMILY DOMAIN-CONTAINING PROTEIN 10"/>
    <property type="match status" value="1"/>
</dbReference>
<protein>
    <recommendedName>
        <fullName evidence="8">Major facilitator superfamily (MFS) profile domain-containing protein</fullName>
    </recommendedName>
</protein>
<keyword evidence="4 7" id="KW-1133">Transmembrane helix</keyword>
<dbReference type="InterPro" id="IPR011701">
    <property type="entry name" value="MFS"/>
</dbReference>
<feature type="transmembrane region" description="Helical" evidence="7">
    <location>
        <begin position="16"/>
        <end position="38"/>
    </location>
</feature>
<feature type="transmembrane region" description="Helical" evidence="7">
    <location>
        <begin position="189"/>
        <end position="211"/>
    </location>
</feature>
<dbReference type="InterPro" id="IPR020846">
    <property type="entry name" value="MFS_dom"/>
</dbReference>
<comment type="subcellular location">
    <subcellularLocation>
        <location evidence="1">Membrane</location>
        <topology evidence="1">Multi-pass membrane protein</topology>
    </subcellularLocation>
</comment>
<evidence type="ECO:0000256" key="5">
    <source>
        <dbReference type="ARBA" id="ARBA00023136"/>
    </source>
</evidence>
<feature type="transmembrane region" description="Helical" evidence="7">
    <location>
        <begin position="87"/>
        <end position="104"/>
    </location>
</feature>
<dbReference type="GO" id="GO:0022857">
    <property type="term" value="F:transmembrane transporter activity"/>
    <property type="evidence" value="ECO:0007669"/>
    <property type="project" value="InterPro"/>
</dbReference>
<keyword evidence="10" id="KW-1185">Reference proteome</keyword>